<dbReference type="FunFam" id="3.20.20.80:FF:000003">
    <property type="entry name" value="1,4-alpha-glucan branching enzyme GlgB"/>
    <property type="match status" value="1"/>
</dbReference>
<dbReference type="InterPro" id="IPR037439">
    <property type="entry name" value="Branching_enzy"/>
</dbReference>
<evidence type="ECO:0000256" key="4">
    <source>
        <dbReference type="ARBA" id="ARBA00022600"/>
    </source>
</evidence>
<evidence type="ECO:0000259" key="11">
    <source>
        <dbReference type="SMART" id="SM00642"/>
    </source>
</evidence>
<protein>
    <recommendedName>
        <fullName evidence="9">1,4-alpha-glucan branching enzyme GlgB</fullName>
        <ecNumber evidence="9">2.4.1.18</ecNumber>
    </recommendedName>
    <alternativeName>
        <fullName evidence="9">1,4-alpha-D-glucan:1,4-alpha-D-glucan 6-glucosyl-transferase</fullName>
    </alternativeName>
    <alternativeName>
        <fullName evidence="9">Alpha-(1-&gt;4)-glucan branching enzyme</fullName>
    </alternativeName>
    <alternativeName>
        <fullName evidence="9">Glycogen branching enzyme</fullName>
        <shortName evidence="9">BE</shortName>
    </alternativeName>
</protein>
<dbReference type="AlphaFoldDB" id="A0A9X2GBT2"/>
<reference evidence="12" key="1">
    <citation type="submission" date="2022-06" db="EMBL/GenBank/DDBJ databases">
        <title>Genomic Encyclopedia of Archaeal and Bacterial Type Strains, Phase II (KMG-II): from individual species to whole genera.</title>
        <authorList>
            <person name="Goeker M."/>
        </authorList>
    </citation>
    <scope>NUCLEOTIDE SEQUENCE</scope>
    <source>
        <strain evidence="12">DSM 26652</strain>
    </source>
</reference>
<dbReference type="Gene3D" id="2.60.40.10">
    <property type="entry name" value="Immunoglobulins"/>
    <property type="match status" value="2"/>
</dbReference>
<evidence type="ECO:0000256" key="10">
    <source>
        <dbReference type="PIRSR" id="PIRSR000463-1"/>
    </source>
</evidence>
<dbReference type="InterPro" id="IPR014756">
    <property type="entry name" value="Ig_E-set"/>
</dbReference>
<comment type="catalytic activity">
    <reaction evidence="1 9">
        <text>Transfers a segment of a (1-&gt;4)-alpha-D-glucan chain to a primary hydroxy group in a similar glucan chain.</text>
        <dbReference type="EC" id="2.4.1.18"/>
    </reaction>
</comment>
<dbReference type="SMART" id="SM00642">
    <property type="entry name" value="Aamy"/>
    <property type="match status" value="1"/>
</dbReference>
<dbReference type="Pfam" id="PF02806">
    <property type="entry name" value="Alpha-amylase_C"/>
    <property type="match status" value="2"/>
</dbReference>
<dbReference type="Gene3D" id="2.60.40.1180">
    <property type="entry name" value="Golgi alpha-mannosidase II"/>
    <property type="match status" value="2"/>
</dbReference>
<evidence type="ECO:0000313" key="13">
    <source>
        <dbReference type="Proteomes" id="UP001139493"/>
    </source>
</evidence>
<dbReference type="NCBIfam" id="NF003811">
    <property type="entry name" value="PRK05402.1"/>
    <property type="match status" value="1"/>
</dbReference>
<evidence type="ECO:0000256" key="2">
    <source>
        <dbReference type="ARBA" id="ARBA00004964"/>
    </source>
</evidence>
<dbReference type="InterPro" id="IPR017853">
    <property type="entry name" value="GH"/>
</dbReference>
<dbReference type="InterPro" id="IPR006047">
    <property type="entry name" value="GH13_cat_dom"/>
</dbReference>
<dbReference type="InterPro" id="IPR006048">
    <property type="entry name" value="A-amylase/branching_C"/>
</dbReference>
<dbReference type="PANTHER" id="PTHR43651:SF3">
    <property type="entry name" value="1,4-ALPHA-GLUCAN-BRANCHING ENZYME"/>
    <property type="match status" value="1"/>
</dbReference>
<dbReference type="NCBIfam" id="NF008967">
    <property type="entry name" value="PRK12313.1"/>
    <property type="match status" value="1"/>
</dbReference>
<evidence type="ECO:0000256" key="9">
    <source>
        <dbReference type="HAMAP-Rule" id="MF_00685"/>
    </source>
</evidence>
<dbReference type="EMBL" id="JAMTCS010000011">
    <property type="protein sequence ID" value="MCP2266216.1"/>
    <property type="molecule type" value="Genomic_DNA"/>
</dbReference>
<dbReference type="GO" id="GO:0005978">
    <property type="term" value="P:glycogen biosynthetic process"/>
    <property type="evidence" value="ECO:0007669"/>
    <property type="project" value="UniProtKB-UniRule"/>
</dbReference>
<dbReference type="PANTHER" id="PTHR43651">
    <property type="entry name" value="1,4-ALPHA-GLUCAN-BRANCHING ENZYME"/>
    <property type="match status" value="1"/>
</dbReference>
<comment type="caution">
    <text evidence="12">The sequence shown here is derived from an EMBL/GenBank/DDBJ whole genome shotgun (WGS) entry which is preliminary data.</text>
</comment>
<feature type="active site" description="Nucleophile" evidence="9 10">
    <location>
        <position position="430"/>
    </location>
</feature>
<dbReference type="CDD" id="cd02855">
    <property type="entry name" value="E_set_GBE_prok_N"/>
    <property type="match status" value="1"/>
</dbReference>
<organism evidence="12 13">
    <name type="scientific">Promicromonospora thailandica</name>
    <dbReference type="NCBI Taxonomy" id="765201"/>
    <lineage>
        <taxon>Bacteria</taxon>
        <taxon>Bacillati</taxon>
        <taxon>Actinomycetota</taxon>
        <taxon>Actinomycetes</taxon>
        <taxon>Micrococcales</taxon>
        <taxon>Promicromonosporaceae</taxon>
        <taxon>Promicromonospora</taxon>
    </lineage>
</organism>
<evidence type="ECO:0000256" key="1">
    <source>
        <dbReference type="ARBA" id="ARBA00000826"/>
    </source>
</evidence>
<comment type="pathway">
    <text evidence="2 9">Glycan biosynthesis; glycogen biosynthesis.</text>
</comment>
<dbReference type="HAMAP" id="MF_00685">
    <property type="entry name" value="GlgB"/>
    <property type="match status" value="1"/>
</dbReference>
<dbReference type="Gene3D" id="3.20.20.80">
    <property type="entry name" value="Glycosidases"/>
    <property type="match status" value="1"/>
</dbReference>
<keyword evidence="13" id="KW-1185">Reference proteome</keyword>
<proteinExistence type="inferred from homology"/>
<keyword evidence="8 9" id="KW-0119">Carbohydrate metabolism</keyword>
<dbReference type="InterPro" id="IPR013780">
    <property type="entry name" value="Glyco_hydro_b"/>
</dbReference>
<sequence>MTGRAGHVSHATPVPWKGNPMADLPDVDLEVLTAIASGTHHDPHTVLGPHLLDGPWTVVRTLRPLADEVVVTTADGETTATHQGAGVWAAVVPAAPGPDGTRHAPDYRIRTRSGTETWTADDPYRFLPTLGEVDLHLIGEGRHEQLWQVLGANLHTYPSESGDIAGVAFAVWAPNARGVRLVGDHNGWGGTHPMRSLGSTGVWELFVPDVGPGLRYKFEILGADGVWRAKADPLAKATEQPPATASVVTASTHEWHDDAWLTARAATDPHSAPLSVYEVHLGSWRPGLGYRELADQLAQYVTEQGFTHVELMPVAEHPYGGSWGYQVTSYYAPTSRFGSPDDFRYLVDRLHQAGIGVILDWVPAHFPRDEFALARFDGGPLYEHPDPHRGEQQDWGTLIFDFGRREVRNFLVANATYWFEEFHADALRVDAVASMLYLDYSRKEGEWTPNVHGGRENLEAIAFLQEANATAYRRTPGVMMIAEESTAFPQVTGPTSSGGLGFGLKWNMGWMNDTLRYLAEDPYNRRYHHGELTFSLVYAYTEQFVLPISHDEVVHGKGSLLRKMPGDRWQQLAGVRAFLAYQWTHPGKQLLFMGCEFAQDTEWAESEGLRWDLLGDGGHAGVQHVVRDLNALYRSTPALWELDFDPAGFEWLTADDADHNVLAYVRRSRSGDPVVVVVNFAGVPHEGYRLPLPDVPRAPEAGPEPTSAAGAVEVLPPAEPVETAVRQSPAPLGDVVPPAEGPVWLEVLNTDASVYGGSGVGNMGRVQTERVPHHGRRWSAEIRVPPLGALILTPSR</sequence>
<evidence type="ECO:0000313" key="12">
    <source>
        <dbReference type="EMBL" id="MCP2266216.1"/>
    </source>
</evidence>
<evidence type="ECO:0000256" key="3">
    <source>
        <dbReference type="ARBA" id="ARBA00009000"/>
    </source>
</evidence>
<feature type="domain" description="Glycosyl hydrolase family 13 catalytic" evidence="11">
    <location>
        <begin position="278"/>
        <end position="610"/>
    </location>
</feature>
<dbReference type="Pfam" id="PF22019">
    <property type="entry name" value="GlgB_N"/>
    <property type="match status" value="1"/>
</dbReference>
<dbReference type="SUPFAM" id="SSF51445">
    <property type="entry name" value="(Trans)glycosidases"/>
    <property type="match status" value="1"/>
</dbReference>
<dbReference type="SUPFAM" id="SSF81296">
    <property type="entry name" value="E set domains"/>
    <property type="match status" value="2"/>
</dbReference>
<evidence type="ECO:0000256" key="6">
    <source>
        <dbReference type="ARBA" id="ARBA00022679"/>
    </source>
</evidence>
<comment type="function">
    <text evidence="9">Catalyzes the formation of the alpha-1,6-glucosidic linkages in glycogen by scission of a 1,4-alpha-linked oligosaccharide from growing alpha-1,4-glucan chains and the subsequent attachment of the oligosaccharide to the alpha-1,6 position.</text>
</comment>
<dbReference type="Proteomes" id="UP001139493">
    <property type="component" value="Unassembled WGS sequence"/>
</dbReference>
<dbReference type="InterPro" id="IPR054169">
    <property type="entry name" value="GlgB_N"/>
</dbReference>
<dbReference type="CDD" id="cd11322">
    <property type="entry name" value="AmyAc_Glg_BE"/>
    <property type="match status" value="1"/>
</dbReference>
<feature type="active site" description="Proton donor" evidence="9 10">
    <location>
        <position position="483"/>
    </location>
</feature>
<name>A0A9X2GBT2_9MICO</name>
<accession>A0A9X2GBT2</accession>
<dbReference type="Pfam" id="PF00128">
    <property type="entry name" value="Alpha-amylase"/>
    <property type="match status" value="1"/>
</dbReference>
<dbReference type="GO" id="GO:0005829">
    <property type="term" value="C:cytosol"/>
    <property type="evidence" value="ECO:0007669"/>
    <property type="project" value="TreeGrafter"/>
</dbReference>
<evidence type="ECO:0000256" key="8">
    <source>
        <dbReference type="ARBA" id="ARBA00023277"/>
    </source>
</evidence>
<keyword evidence="4 9" id="KW-0321">Glycogen metabolism</keyword>
<gene>
    <name evidence="9" type="primary">glgB</name>
    <name evidence="12" type="ORF">APR03_003581</name>
</gene>
<keyword evidence="7 9" id="KW-0320">Glycogen biosynthesis</keyword>
<evidence type="ECO:0000256" key="7">
    <source>
        <dbReference type="ARBA" id="ARBA00023056"/>
    </source>
</evidence>
<keyword evidence="5 9" id="KW-0328">Glycosyltransferase</keyword>
<dbReference type="InterPro" id="IPR006407">
    <property type="entry name" value="GlgB"/>
</dbReference>
<dbReference type="InterPro" id="IPR013783">
    <property type="entry name" value="Ig-like_fold"/>
</dbReference>
<dbReference type="EC" id="2.4.1.18" evidence="9"/>
<comment type="similarity">
    <text evidence="3 9">Belongs to the glycosyl hydrolase 13 family. GlgB subfamily.</text>
</comment>
<evidence type="ECO:0000256" key="5">
    <source>
        <dbReference type="ARBA" id="ARBA00022676"/>
    </source>
</evidence>
<comment type="subunit">
    <text evidence="9">Monomer.</text>
</comment>
<dbReference type="InterPro" id="IPR044143">
    <property type="entry name" value="GlgB_N_E_set_prok"/>
</dbReference>
<keyword evidence="6 9" id="KW-0808">Transferase</keyword>
<dbReference type="InterPro" id="IPR004193">
    <property type="entry name" value="Glyco_hydro_13_N"/>
</dbReference>
<dbReference type="GO" id="GO:0003844">
    <property type="term" value="F:1,4-alpha-glucan branching enzyme activity"/>
    <property type="evidence" value="ECO:0007669"/>
    <property type="project" value="UniProtKB-UniRule"/>
</dbReference>
<dbReference type="GO" id="GO:0043169">
    <property type="term" value="F:cation binding"/>
    <property type="evidence" value="ECO:0007669"/>
    <property type="project" value="InterPro"/>
</dbReference>
<dbReference type="GO" id="GO:0004553">
    <property type="term" value="F:hydrolase activity, hydrolyzing O-glycosyl compounds"/>
    <property type="evidence" value="ECO:0007669"/>
    <property type="project" value="InterPro"/>
</dbReference>
<dbReference type="NCBIfam" id="TIGR01515">
    <property type="entry name" value="branching_enzym"/>
    <property type="match status" value="1"/>
</dbReference>
<dbReference type="Pfam" id="PF02922">
    <property type="entry name" value="CBM_48"/>
    <property type="match status" value="1"/>
</dbReference>
<dbReference type="PIRSF" id="PIRSF000463">
    <property type="entry name" value="GlgB"/>
    <property type="match status" value="1"/>
</dbReference>
<dbReference type="SUPFAM" id="SSF51011">
    <property type="entry name" value="Glycosyl hydrolase domain"/>
    <property type="match status" value="2"/>
</dbReference>